<dbReference type="Proteomes" id="UP000294697">
    <property type="component" value="Unassembled WGS sequence"/>
</dbReference>
<feature type="domain" description="N-acetyltransferase" evidence="1">
    <location>
        <begin position="8"/>
        <end position="149"/>
    </location>
</feature>
<dbReference type="PROSITE" id="PS51186">
    <property type="entry name" value="GNAT"/>
    <property type="match status" value="1"/>
</dbReference>
<dbReference type="PANTHER" id="PTHR13355">
    <property type="entry name" value="GLUCOSAMINE 6-PHOSPHATE N-ACETYLTRANSFERASE"/>
    <property type="match status" value="1"/>
</dbReference>
<dbReference type="InterPro" id="IPR000182">
    <property type="entry name" value="GNAT_dom"/>
</dbReference>
<dbReference type="Pfam" id="PF13673">
    <property type="entry name" value="Acetyltransf_10"/>
    <property type="match status" value="1"/>
</dbReference>
<reference evidence="2 3" key="1">
    <citation type="submission" date="2019-03" db="EMBL/GenBank/DDBJ databases">
        <title>Subsurface microbial communities from deep shales in Ohio and West Virginia, USA.</title>
        <authorList>
            <person name="Wrighton K."/>
        </authorList>
    </citation>
    <scope>NUCLEOTIDE SEQUENCE [LARGE SCALE GENOMIC DNA]</scope>
    <source>
        <strain evidence="2 3">MSL9.2</strain>
    </source>
</reference>
<dbReference type="GO" id="GO:0008080">
    <property type="term" value="F:N-acetyltransferase activity"/>
    <property type="evidence" value="ECO:0007669"/>
    <property type="project" value="TreeGrafter"/>
</dbReference>
<comment type="caution">
    <text evidence="2">The sequence shown here is derived from an EMBL/GenBank/DDBJ whole genome shotgun (WGS) entry which is preliminary data.</text>
</comment>
<evidence type="ECO:0000259" key="1">
    <source>
        <dbReference type="PROSITE" id="PS51186"/>
    </source>
</evidence>
<name>A0A4R7YTD7_9FIRM</name>
<evidence type="ECO:0000313" key="2">
    <source>
        <dbReference type="EMBL" id="TDW01064.1"/>
    </source>
</evidence>
<dbReference type="AlphaFoldDB" id="A0A4R7YTD7"/>
<dbReference type="Gene3D" id="3.40.630.30">
    <property type="match status" value="1"/>
</dbReference>
<organism evidence="2 3">
    <name type="scientific">Halanaerobium saccharolyticum</name>
    <dbReference type="NCBI Taxonomy" id="43595"/>
    <lineage>
        <taxon>Bacteria</taxon>
        <taxon>Bacillati</taxon>
        <taxon>Bacillota</taxon>
        <taxon>Clostridia</taxon>
        <taxon>Halanaerobiales</taxon>
        <taxon>Halanaerobiaceae</taxon>
        <taxon>Halanaerobium</taxon>
    </lineage>
</organism>
<accession>A0A4R7YTD7</accession>
<sequence length="149" mass="17433">MNFENNQFEFISSDSKWYSQVVKLRYESFFKPLELPMDIMFDQNEENSIHLVCVNGKRLLGYGRLTISQEISQISQMVVNSSVRGNGIGTEIMKKIIDKAIQKNSEKIYLNARLNAIDFYRKFDFKTVGEVFPSFKTKIPHQRMEKSCK</sequence>
<dbReference type="InterPro" id="IPR039143">
    <property type="entry name" value="GNPNAT1-like"/>
</dbReference>
<dbReference type="RefSeq" id="WP_111572981.1">
    <property type="nucleotide sequence ID" value="NZ_QLME01000022.1"/>
</dbReference>
<dbReference type="OrthoDB" id="5292888at2"/>
<dbReference type="CDD" id="cd04301">
    <property type="entry name" value="NAT_SF"/>
    <property type="match status" value="1"/>
</dbReference>
<proteinExistence type="predicted"/>
<evidence type="ECO:0000313" key="3">
    <source>
        <dbReference type="Proteomes" id="UP000294697"/>
    </source>
</evidence>
<dbReference type="EMBL" id="SODA01000023">
    <property type="protein sequence ID" value="TDW01064.1"/>
    <property type="molecule type" value="Genomic_DNA"/>
</dbReference>
<gene>
    <name evidence="2" type="ORF">C8C77_12359</name>
</gene>
<protein>
    <recommendedName>
        <fullName evidence="1">N-acetyltransferase domain-containing protein</fullName>
    </recommendedName>
</protein>
<dbReference type="SUPFAM" id="SSF55729">
    <property type="entry name" value="Acyl-CoA N-acyltransferases (Nat)"/>
    <property type="match status" value="1"/>
</dbReference>
<dbReference type="InterPro" id="IPR016181">
    <property type="entry name" value="Acyl_CoA_acyltransferase"/>
</dbReference>